<evidence type="ECO:0000313" key="2">
    <source>
        <dbReference type="Proteomes" id="UP001627284"/>
    </source>
</evidence>
<evidence type="ECO:0000313" key="1">
    <source>
        <dbReference type="EMBL" id="KAL3368875.1"/>
    </source>
</evidence>
<dbReference type="EMBL" id="JBJKTR010000005">
    <property type="protein sequence ID" value="KAL3368875.1"/>
    <property type="molecule type" value="Genomic_DNA"/>
</dbReference>
<dbReference type="AlphaFoldDB" id="A0ABD2UKC6"/>
<reference evidence="1 2" key="1">
    <citation type="submission" date="2024-05" db="EMBL/GenBank/DDBJ databases">
        <title>De novo assembly of an allotetraploid wild potato.</title>
        <authorList>
            <person name="Hosaka A.J."/>
        </authorList>
    </citation>
    <scope>NUCLEOTIDE SEQUENCE [LARGE SCALE GENOMIC DNA]</scope>
    <source>
        <tissue evidence="1">Young leaves</tissue>
    </source>
</reference>
<proteinExistence type="predicted"/>
<gene>
    <name evidence="1" type="ORF">AABB24_009600</name>
</gene>
<dbReference type="Proteomes" id="UP001627284">
    <property type="component" value="Unassembled WGS sequence"/>
</dbReference>
<dbReference type="EMBL" id="JBJKTR010000005">
    <property type="protein sequence ID" value="KAL3368877.1"/>
    <property type="molecule type" value="Genomic_DNA"/>
</dbReference>
<organism evidence="1 2">
    <name type="scientific">Solanum stoloniferum</name>
    <dbReference type="NCBI Taxonomy" id="62892"/>
    <lineage>
        <taxon>Eukaryota</taxon>
        <taxon>Viridiplantae</taxon>
        <taxon>Streptophyta</taxon>
        <taxon>Embryophyta</taxon>
        <taxon>Tracheophyta</taxon>
        <taxon>Spermatophyta</taxon>
        <taxon>Magnoliopsida</taxon>
        <taxon>eudicotyledons</taxon>
        <taxon>Gunneridae</taxon>
        <taxon>Pentapetalae</taxon>
        <taxon>asterids</taxon>
        <taxon>lamiids</taxon>
        <taxon>Solanales</taxon>
        <taxon>Solanaceae</taxon>
        <taxon>Solanoideae</taxon>
        <taxon>Solaneae</taxon>
        <taxon>Solanum</taxon>
    </lineage>
</organism>
<dbReference type="InterPro" id="IPR004242">
    <property type="entry name" value="Transposase_21"/>
</dbReference>
<comment type="caution">
    <text evidence="1">The sequence shown here is derived from an EMBL/GenBank/DDBJ whole genome shotgun (WGS) entry which is preliminary data.</text>
</comment>
<keyword evidence="2" id="KW-1185">Reference proteome</keyword>
<dbReference type="PANTHER" id="PTHR10775">
    <property type="entry name" value="OS08G0208400 PROTEIN"/>
    <property type="match status" value="1"/>
</dbReference>
<protein>
    <submittedName>
        <fullName evidence="1">Uncharacterized protein</fullName>
    </submittedName>
</protein>
<name>A0ABD2UKC6_9SOLN</name>
<sequence length="296" mass="34552">MHNWDHTMNNLPVDMSELDDPGPTMSYHRMVHEAAGPTFVPDDMEELPNPDAQRFYDMIDSANQEVWPGCETHSKLSVVARLLHIMAEHHLSERCFDDICQYVNEMIPPDNVIPKNFYETKKLMRGMNMPVEKIHSCVNACMIYWGEDSELVNCKFCNHPRYKPTIQRSVSKKNLVPFKQMYYFPLTPRLQRMYAFKATASHMRWHTEHEVEEGVMRHCSDAPAWKHFDKMHPSFSEESRNVRLGLSTDGFQPFEQTGKQYSSWPIIVTPYNLPPWMCMKDPNLFLSVIVPGPKNP</sequence>
<accession>A0ABD2UKC6</accession>
<dbReference type="PANTHER" id="PTHR10775:SF182">
    <property type="entry name" value="TRANSPOSON, EN_SPM-LIKE, TRANSPOSASE-ASSOCIATED DOMAIN PROTEIN-RELATED"/>
    <property type="match status" value="1"/>
</dbReference>
<dbReference type="Pfam" id="PF02992">
    <property type="entry name" value="Transposase_21"/>
    <property type="match status" value="1"/>
</dbReference>